<evidence type="ECO:0000259" key="1">
    <source>
        <dbReference type="SMART" id="SM00355"/>
    </source>
</evidence>
<sequence>MIVTSVCRLCMSEKELRWVFDEGITGESDMKTIIFITTGVEILQNDIISQKICSNCFKLTGKMFEFRERAVKTDKYLKDQCKNANQNHEITDTEHPSVIPIKSKNTTQIVSPINNENEVPNKAATHEINPSLITPEKSKPVETLLTDTTPEFSKKKAKKRVHWSIEEIFAKHSEIKLPSSCLRLDVSPSVNLEMDFVEEYFRQNKQDIKKYVQHALRSNRASKKTLQVKQKKPIKANNSSVEDNKRIVEENTPGVIKHPDHFKVRLSNIPQSQKCTGSEDNDDDYGIVKSFKQSKRRRISDSSTEAESMKQPTIMELPTLMENAMEQPTLMENAMEQPTLMETLQLKPKENAFVHRCTICNSLQRSAKALREHYQTHLKCTYCKKRFKLLNRKEVHDTNCAIKFCLTRPVYVKLEKIDATKYLSEDIEPVPVQSFEKTDAIAIQVNNPKNAKKFTDEIIELSDDDTDPNPPTPSPLVATCTSKSTDLPATLNTIPLNIELPKLIPITPPSNTIIEQSQCTGTSIVKPFVDIKDNSVLNTIDTSLPDNKVLKQLLSSSKLNNLKLLIEDETQTNIPSNDEVRYSNQVAEFKNLFPQLYAYKIPISVKKGEFKVSYQKTQKSAPNNKKSLAHWSHTKPVDIKSTNNAIFNIENFNKHISLDIPLFNLSNQKSQPTILNHTVISQNLPQIVPTTAAPRLKTYQPAQNSNFPVIHQPAPTQIRQIQSVPRVQTQSKNFLVYSLPQQAQTQLSNVQASNMLQVQTQTSNIQAHSLPQQVQTQTSNIQVRSLPQRIQTQTSNIQTHNLPQQIQTTSNTPISLTRQIQSNIQSLTAPQEMPTVSVQNHVLQQTLQYQIQNVPHQTSSNTIPISSSMFTINPNLQNIQQTPVYNADVQNLNNYFLNSNNNTVIAPVTNSTSSLNSTITNNIQGPINTNENTFSRGDIQSNPQNYDLNSKILNIPASVTPVSLTNTAASTSSHLLVRNNSTSTITNFMENTSYQSSTSKTAPPPNVNPFSKTAVGTISGINTFASTSTESQRNSTTSNVESNKEVHKPMIRILQNDIISQKICSNCFKLTGKMFEFRERAVKTDKYLKDQCKNANQNHEITDTEYPSVIPIKSKNTTQIVSPINNENEVPNKAATHEINPSLITPEKSKPAETLLTDTTPEFSKKKAKKRVHWSIEEIFAKHSEIKLPSSCLRLDVSPSVNLEMDFVEEYFRQNKQDIKKYVQHALRSNRASKKTLQVKQKKPIKANNSSVEDNKRIVEENTPGVIKHPDHFKVRLSNIPQSQKCTGSEDNDDDYGIVKSFKQSKRRRISDSSTEAEPMKQPTIMELPTLMENAMEQPTLMETLQLKPKENAFVHRCTICNSLQRSAKALREHYKTHLKCTYCKKRFKLLNRKEVHDTNCAIKFCLTRPVYVKLEKIDATKYLSEDIEPVPVQSFEKTDAIAIQVNNPKNAKKFTDEIIELSDDDTDPNPPTPSPLVATCTSKSTDLPATLNTIPLNIELPKLIPITPPSNTIIEQSQCTGTSIVKPFVDIKDNSVLNTIDTSLPDNKVLKQLLSSSKLNNLKLLIEDETQTNIPSNDEVRYSNQVAEFKNLFPQLYAYKIPISVKKGEFKVSYQKTQKSAPNNKKSLAHWSHTKPVDVKSTNNAIFNIENFNKHISLDIPLFNLSNQKSQPTILNHTVISQNLPQIVPTTAAPRLKTYQPAQNSNFPVIHQPAPTQIRQIQSVPRVQTQSKNFLVYSLPQQAQTQLSNVQASNMLQVQTQTSNIQAHSLPQQVQTQTSNIQVRSLPQRIQTQTSNIQTHNLPQQIQTTSNTPISLTRQSQSNLQSLSAPQEMPAVSVQNHVLQQTLQYQIQNVPHQTSSNTIPISSSMFTINPNLQNIQQTPVYNADVQNLNNYFLNSNNNTVIAPVTNSTSSLNSTITNNIQGPINTNENTFSRGDIQSNPQNYDLNSKILNIPASVTPVSLTNTAASTSSHLLVRNNSTSTITNFMENTSYQSSTSKTAPPPNVNPFSKTAGGTISGINTFASTSTESQRNSTTSNVESNKDVHKPMIRIVHIALTSSNDEKSTNNYQNIVSSSLTDNDKIVNLLVDEI</sequence>
<feature type="domain" description="ZAD" evidence="2">
    <location>
        <begin position="356"/>
        <end position="1091"/>
    </location>
</feature>
<dbReference type="GO" id="GO:0005634">
    <property type="term" value="C:nucleus"/>
    <property type="evidence" value="ECO:0007669"/>
    <property type="project" value="InterPro"/>
</dbReference>
<dbReference type="SMART" id="SM00868">
    <property type="entry name" value="zf-AD"/>
    <property type="match status" value="2"/>
</dbReference>
<dbReference type="GO" id="GO:0008270">
    <property type="term" value="F:zinc ion binding"/>
    <property type="evidence" value="ECO:0007669"/>
    <property type="project" value="InterPro"/>
</dbReference>
<proteinExistence type="predicted"/>
<dbReference type="OrthoDB" id="6784650at2759"/>
<evidence type="ECO:0000259" key="2">
    <source>
        <dbReference type="SMART" id="SM00868"/>
    </source>
</evidence>
<feature type="domain" description="C2H2-type" evidence="1">
    <location>
        <begin position="355"/>
        <end position="377"/>
    </location>
</feature>
<feature type="domain" description="C2H2-type" evidence="1">
    <location>
        <begin position="1356"/>
        <end position="1378"/>
    </location>
</feature>
<dbReference type="Proteomes" id="UP001153636">
    <property type="component" value="Chromosome 7"/>
</dbReference>
<accession>A0A9P0GLP2</accession>
<evidence type="ECO:0000313" key="4">
    <source>
        <dbReference type="Proteomes" id="UP001153636"/>
    </source>
</evidence>
<gene>
    <name evidence="3" type="ORF">PSYICH_LOCUS13458</name>
</gene>
<reference evidence="3" key="1">
    <citation type="submission" date="2022-01" db="EMBL/GenBank/DDBJ databases">
        <authorList>
            <person name="King R."/>
        </authorList>
    </citation>
    <scope>NUCLEOTIDE SEQUENCE</scope>
</reference>
<dbReference type="InterPro" id="IPR013087">
    <property type="entry name" value="Znf_C2H2_type"/>
</dbReference>
<keyword evidence="4" id="KW-1185">Reference proteome</keyword>
<dbReference type="InterPro" id="IPR012934">
    <property type="entry name" value="Znf_AD"/>
</dbReference>
<dbReference type="Gene3D" id="3.40.1800.20">
    <property type="match status" value="1"/>
</dbReference>
<dbReference type="SMART" id="SM00355">
    <property type="entry name" value="ZnF_C2H2"/>
    <property type="match status" value="2"/>
</dbReference>
<evidence type="ECO:0000313" key="3">
    <source>
        <dbReference type="EMBL" id="CAH1113603.1"/>
    </source>
</evidence>
<dbReference type="Pfam" id="PF07776">
    <property type="entry name" value="zf-AD"/>
    <property type="match status" value="1"/>
</dbReference>
<organism evidence="3 4">
    <name type="scientific">Psylliodes chrysocephalus</name>
    <dbReference type="NCBI Taxonomy" id="3402493"/>
    <lineage>
        <taxon>Eukaryota</taxon>
        <taxon>Metazoa</taxon>
        <taxon>Ecdysozoa</taxon>
        <taxon>Arthropoda</taxon>
        <taxon>Hexapoda</taxon>
        <taxon>Insecta</taxon>
        <taxon>Pterygota</taxon>
        <taxon>Neoptera</taxon>
        <taxon>Endopterygota</taxon>
        <taxon>Coleoptera</taxon>
        <taxon>Polyphaga</taxon>
        <taxon>Cucujiformia</taxon>
        <taxon>Chrysomeloidea</taxon>
        <taxon>Chrysomelidae</taxon>
        <taxon>Galerucinae</taxon>
        <taxon>Alticini</taxon>
        <taxon>Psylliodes</taxon>
    </lineage>
</organism>
<feature type="domain" description="ZAD" evidence="2">
    <location>
        <begin position="6"/>
        <end position="80"/>
    </location>
</feature>
<evidence type="ECO:0008006" key="5">
    <source>
        <dbReference type="Google" id="ProtNLM"/>
    </source>
</evidence>
<protein>
    <recommendedName>
        <fullName evidence="5">ZAD domain-containing protein</fullName>
    </recommendedName>
</protein>
<dbReference type="SUPFAM" id="SSF57716">
    <property type="entry name" value="Glucocorticoid receptor-like (DNA-binding domain)"/>
    <property type="match status" value="1"/>
</dbReference>
<name>A0A9P0GLP2_9CUCU</name>
<dbReference type="EMBL" id="OV651819">
    <property type="protein sequence ID" value="CAH1113603.1"/>
    <property type="molecule type" value="Genomic_DNA"/>
</dbReference>